<dbReference type="InterPro" id="IPR009057">
    <property type="entry name" value="Homeodomain-like_sf"/>
</dbReference>
<dbReference type="SUPFAM" id="SSF46689">
    <property type="entry name" value="Homeodomain-like"/>
    <property type="match status" value="2"/>
</dbReference>
<protein>
    <submittedName>
        <fullName evidence="5">AraC family transcriptional regulator</fullName>
    </submittedName>
</protein>
<proteinExistence type="predicted"/>
<dbReference type="SMART" id="SM00342">
    <property type="entry name" value="HTH_ARAC"/>
    <property type="match status" value="1"/>
</dbReference>
<dbReference type="RefSeq" id="WP_264730381.1">
    <property type="nucleotide sequence ID" value="NZ_JAPDNR010000001.1"/>
</dbReference>
<dbReference type="InterPro" id="IPR029442">
    <property type="entry name" value="GyrI-like"/>
</dbReference>
<gene>
    <name evidence="5" type="ORF">OL497_11970</name>
</gene>
<keyword evidence="2" id="KW-0238">DNA-binding</keyword>
<dbReference type="PANTHER" id="PTHR40055">
    <property type="entry name" value="TRANSCRIPTIONAL REGULATOR YGIV-RELATED"/>
    <property type="match status" value="1"/>
</dbReference>
<evidence type="ECO:0000256" key="1">
    <source>
        <dbReference type="ARBA" id="ARBA00023015"/>
    </source>
</evidence>
<evidence type="ECO:0000259" key="4">
    <source>
        <dbReference type="PROSITE" id="PS01124"/>
    </source>
</evidence>
<dbReference type="InterPro" id="IPR018060">
    <property type="entry name" value="HTH_AraC"/>
</dbReference>
<keyword evidence="1" id="KW-0805">Transcription regulation</keyword>
<evidence type="ECO:0000256" key="3">
    <source>
        <dbReference type="ARBA" id="ARBA00023163"/>
    </source>
</evidence>
<organism evidence="5 6">
    <name type="scientific">Chitinophaga nivalis</name>
    <dbReference type="NCBI Taxonomy" id="2991709"/>
    <lineage>
        <taxon>Bacteria</taxon>
        <taxon>Pseudomonadati</taxon>
        <taxon>Bacteroidota</taxon>
        <taxon>Chitinophagia</taxon>
        <taxon>Chitinophagales</taxon>
        <taxon>Chitinophagaceae</taxon>
        <taxon>Chitinophaga</taxon>
    </lineage>
</organism>
<dbReference type="Proteomes" id="UP001207742">
    <property type="component" value="Unassembled WGS sequence"/>
</dbReference>
<dbReference type="PRINTS" id="PR00032">
    <property type="entry name" value="HTHARAC"/>
</dbReference>
<dbReference type="PANTHER" id="PTHR40055:SF1">
    <property type="entry name" value="TRANSCRIPTIONAL REGULATOR YGIV-RELATED"/>
    <property type="match status" value="1"/>
</dbReference>
<keyword evidence="6" id="KW-1185">Reference proteome</keyword>
<comment type="caution">
    <text evidence="5">The sequence shown here is derived from an EMBL/GenBank/DDBJ whole genome shotgun (WGS) entry which is preliminary data.</text>
</comment>
<dbReference type="InterPro" id="IPR011256">
    <property type="entry name" value="Reg_factor_effector_dom_sf"/>
</dbReference>
<evidence type="ECO:0000313" key="5">
    <source>
        <dbReference type="EMBL" id="MCW3484617.1"/>
    </source>
</evidence>
<sequence>MLQSIIILVNMEDAIDLSRVHKMLSYIEENYDQAISVKELERISHYSYRNIQRIFKYACHETIGAYQKRLRLENAFKKILYTKDNLISIALDVGFANQASFSKAFKQQFGISPREAKYQKEPLFAQAKITAIAPDQQLKPDIIYLSPITVYYQSAFINYTHEEVETAWEQFLQHDIPPAGTEFYGIIADEPLIREQLTCRYDTCYVSQTINSQLPSKKIPGGRYAQFAHHGAYETIEDTYGKIYAGWILDTELEFAHTPIIEKYVKHPDNTTDTEELLTYIWLPLK</sequence>
<dbReference type="InterPro" id="IPR010499">
    <property type="entry name" value="AraC_E-bd"/>
</dbReference>
<dbReference type="EMBL" id="JAPDNS010000001">
    <property type="protein sequence ID" value="MCW3484617.1"/>
    <property type="molecule type" value="Genomic_DNA"/>
</dbReference>
<dbReference type="InterPro" id="IPR050908">
    <property type="entry name" value="SmbC-like"/>
</dbReference>
<evidence type="ECO:0000313" key="6">
    <source>
        <dbReference type="Proteomes" id="UP001207742"/>
    </source>
</evidence>
<dbReference type="Gene3D" id="1.10.10.60">
    <property type="entry name" value="Homeodomain-like"/>
    <property type="match status" value="2"/>
</dbReference>
<feature type="domain" description="HTH araC/xylS-type" evidence="4">
    <location>
        <begin position="21"/>
        <end position="119"/>
    </location>
</feature>
<reference evidence="5 6" key="1">
    <citation type="submission" date="2022-10" db="EMBL/GenBank/DDBJ databases">
        <title>Chitinophaga nivalis PC15 sp. nov., isolated from Pyeongchang county, South Korea.</title>
        <authorList>
            <person name="Trinh H.N."/>
        </authorList>
    </citation>
    <scope>NUCLEOTIDE SEQUENCE [LARGE SCALE GENOMIC DNA]</scope>
    <source>
        <strain evidence="5 6">PC14</strain>
    </source>
</reference>
<dbReference type="Pfam" id="PF06445">
    <property type="entry name" value="GyrI-like"/>
    <property type="match status" value="1"/>
</dbReference>
<evidence type="ECO:0000256" key="2">
    <source>
        <dbReference type="ARBA" id="ARBA00023125"/>
    </source>
</evidence>
<dbReference type="SMART" id="SM00871">
    <property type="entry name" value="AraC_E_bind"/>
    <property type="match status" value="1"/>
</dbReference>
<dbReference type="SUPFAM" id="SSF55136">
    <property type="entry name" value="Probable bacterial effector-binding domain"/>
    <property type="match status" value="1"/>
</dbReference>
<dbReference type="InterPro" id="IPR020449">
    <property type="entry name" value="Tscrpt_reg_AraC-type_HTH"/>
</dbReference>
<dbReference type="PROSITE" id="PS01124">
    <property type="entry name" value="HTH_ARAC_FAMILY_2"/>
    <property type="match status" value="1"/>
</dbReference>
<name>A0ABT3IKY0_9BACT</name>
<keyword evidence="3" id="KW-0804">Transcription</keyword>
<dbReference type="Pfam" id="PF12833">
    <property type="entry name" value="HTH_18"/>
    <property type="match status" value="1"/>
</dbReference>
<accession>A0ABT3IKY0</accession>
<dbReference type="Gene3D" id="3.20.80.10">
    <property type="entry name" value="Regulatory factor, effector binding domain"/>
    <property type="match status" value="1"/>
</dbReference>